<dbReference type="Proteomes" id="UP001219219">
    <property type="component" value="Plasmid pEA7_2"/>
</dbReference>
<protein>
    <submittedName>
        <fullName evidence="2">F18 fimbrial protein FedE</fullName>
    </submittedName>
</protein>
<dbReference type="EMBL" id="CP117564">
    <property type="protein sequence ID" value="WDB31959.1"/>
    <property type="molecule type" value="Genomic_DNA"/>
</dbReference>
<evidence type="ECO:0000313" key="2">
    <source>
        <dbReference type="EMBL" id="WDB31959.1"/>
    </source>
</evidence>
<keyword evidence="2" id="KW-0614">Plasmid</keyword>
<sequence length="167" mass="17791">MKYTKAALALLMMVMTDSGQAATATLTIDVTFARPSCNIQVPSSYMLEALVPGETGKYHPSLKITWSCEGNTPLKTALTAAIVSGDSEGDGKVHLMTDSRQRTGVTLSLREKTSGDLIKLTGTENFCSDTEGTTGMRTCTLTPVTDVSRGSVLGNASATLRFEVRYV</sequence>
<proteinExistence type="predicted"/>
<dbReference type="AlphaFoldDB" id="A0AAX3MSB5"/>
<evidence type="ECO:0000313" key="3">
    <source>
        <dbReference type="Proteomes" id="UP001219219"/>
    </source>
</evidence>
<accession>A0AAX3MSB5</accession>
<dbReference type="RefSeq" id="WP_089572189.1">
    <property type="nucleotide sequence ID" value="NZ_BJCV01000073.1"/>
</dbReference>
<reference evidence="2" key="1">
    <citation type="submission" date="2023-02" db="EMBL/GenBank/DDBJ databases">
        <title>Escherichia albertii as a potential enteropathogen in the light of epidemiological and genomic studies.</title>
        <authorList>
            <person name="Leszczynska K."/>
            <person name="Swiecicka I."/>
            <person name="Daniluk T."/>
            <person name="Lebensztejn D."/>
            <person name="Chmielewska S."/>
            <person name="Leszczynska D."/>
            <person name="Gawor J."/>
            <person name="Kliber M."/>
        </authorList>
    </citation>
    <scope>NUCLEOTIDE SEQUENCE</scope>
    <source>
        <strain evidence="2">BIA_7</strain>
        <plasmid evidence="2">pEA7_2</plasmid>
    </source>
</reference>
<evidence type="ECO:0000256" key="1">
    <source>
        <dbReference type="SAM" id="SignalP"/>
    </source>
</evidence>
<gene>
    <name evidence="2" type="ORF">PS049_26150</name>
</gene>
<name>A0AAX3MSB5_ESCAL</name>
<feature type="signal peptide" evidence="1">
    <location>
        <begin position="1"/>
        <end position="21"/>
    </location>
</feature>
<organism evidence="2 3">
    <name type="scientific">Escherichia albertii</name>
    <dbReference type="NCBI Taxonomy" id="208962"/>
    <lineage>
        <taxon>Bacteria</taxon>
        <taxon>Pseudomonadati</taxon>
        <taxon>Pseudomonadota</taxon>
        <taxon>Gammaproteobacteria</taxon>
        <taxon>Enterobacterales</taxon>
        <taxon>Enterobacteriaceae</taxon>
        <taxon>Escherichia</taxon>
    </lineage>
</organism>
<keyword evidence="1" id="KW-0732">Signal</keyword>
<geneLocation type="plasmid" evidence="2 3">
    <name>pEA7_2</name>
</geneLocation>
<feature type="chain" id="PRO_5043903950" evidence="1">
    <location>
        <begin position="22"/>
        <end position="167"/>
    </location>
</feature>